<reference evidence="3" key="1">
    <citation type="submission" date="2015-10" db="EMBL/GenBank/DDBJ databases">
        <title>Complete Genome Sequence of Aeromonas schubertii strain WL1483.</title>
        <authorList>
            <person name="Liu L."/>
        </authorList>
    </citation>
    <scope>NUCLEOTIDE SEQUENCE [LARGE SCALE GENOMIC DNA]</scope>
    <source>
        <strain evidence="3">WL1483</strain>
    </source>
</reference>
<dbReference type="EMBL" id="CP013067">
    <property type="protein sequence ID" value="ALP42205.1"/>
    <property type="molecule type" value="Genomic_DNA"/>
</dbReference>
<evidence type="ECO:0000313" key="2">
    <source>
        <dbReference type="EMBL" id="ALP42205.1"/>
    </source>
</evidence>
<reference evidence="2 3" key="2">
    <citation type="journal article" date="2016" name="Genome Announc.">
        <title>Complete Genome Sequence of the Highly Virulent Aeromonas schubertii Strain WL1483, Isolated from Diseased Snakehead Fish (Channa argus) in China.</title>
        <authorList>
            <person name="Liu L."/>
            <person name="Li N."/>
            <person name="Zhang D."/>
            <person name="Fu X."/>
            <person name="Shi C."/>
            <person name="Lin Q."/>
            <person name="Hao G."/>
        </authorList>
    </citation>
    <scope>NUCLEOTIDE SEQUENCE [LARGE SCALE GENOMIC DNA]</scope>
    <source>
        <strain evidence="2 3">WL1483</strain>
    </source>
</reference>
<evidence type="ECO:0000313" key="3">
    <source>
        <dbReference type="Proteomes" id="UP000058114"/>
    </source>
</evidence>
<dbReference type="KEGG" id="asr:WL1483_2786"/>
<feature type="domain" description="Ribbon-helix-helix" evidence="1">
    <location>
        <begin position="15"/>
        <end position="82"/>
    </location>
</feature>
<dbReference type="AlphaFoldDB" id="A0A0S2SKG8"/>
<dbReference type="Proteomes" id="UP000058114">
    <property type="component" value="Chromosome"/>
</dbReference>
<sequence>MCTLFAGQSPDHYTCTTRSVRLCGHSTSIRLENKFWDILEQICQAGGRTMGQFLSALYQESLASGMDKSNFTSLLRCSCLIHLETRTATS</sequence>
<name>A0A0S2SKG8_9GAMM</name>
<dbReference type="GO" id="GO:0016740">
    <property type="term" value="F:transferase activity"/>
    <property type="evidence" value="ECO:0007669"/>
    <property type="project" value="UniProtKB-KW"/>
</dbReference>
<dbReference type="Gene3D" id="1.10.3990.20">
    <property type="entry name" value="protein bp1543"/>
    <property type="match status" value="1"/>
</dbReference>
<dbReference type="Pfam" id="PF13467">
    <property type="entry name" value="RHH_4"/>
    <property type="match status" value="1"/>
</dbReference>
<dbReference type="PATRIC" id="fig|652.5.peg.2705"/>
<dbReference type="InterPro" id="IPR038268">
    <property type="entry name" value="RHH_sf"/>
</dbReference>
<gene>
    <name evidence="2" type="ORF">WL1483_2786</name>
</gene>
<organism evidence="2 3">
    <name type="scientific">Aeromonas schubertii</name>
    <dbReference type="NCBI Taxonomy" id="652"/>
    <lineage>
        <taxon>Bacteria</taxon>
        <taxon>Pseudomonadati</taxon>
        <taxon>Pseudomonadota</taxon>
        <taxon>Gammaproteobacteria</taxon>
        <taxon>Aeromonadales</taxon>
        <taxon>Aeromonadaceae</taxon>
        <taxon>Aeromonas</taxon>
    </lineage>
</organism>
<protein>
    <submittedName>
        <fullName evidence="2">Arylsulfate sulfotransferase</fullName>
    </submittedName>
</protein>
<dbReference type="RefSeq" id="WP_060586738.1">
    <property type="nucleotide sequence ID" value="NZ_CP013067.1"/>
</dbReference>
<keyword evidence="2" id="KW-0808">Transferase</keyword>
<evidence type="ECO:0000259" key="1">
    <source>
        <dbReference type="Pfam" id="PF13467"/>
    </source>
</evidence>
<dbReference type="InterPro" id="IPR027373">
    <property type="entry name" value="RHH_dom"/>
</dbReference>
<accession>A0A0S2SKG8</accession>
<proteinExistence type="predicted"/>